<dbReference type="STRING" id="993692.IV57_GL001333"/>
<dbReference type="InterPro" id="IPR001647">
    <property type="entry name" value="HTH_TetR"/>
</dbReference>
<proteinExistence type="predicted"/>
<gene>
    <name evidence="4" type="ORF">IV57_GL001333</name>
</gene>
<evidence type="ECO:0000256" key="1">
    <source>
        <dbReference type="ARBA" id="ARBA00023125"/>
    </source>
</evidence>
<reference evidence="4 5" key="1">
    <citation type="journal article" date="2015" name="Genome Announc.">
        <title>Expanding the biotechnology potential of lactobacilli through comparative genomics of 213 strains and associated genera.</title>
        <authorList>
            <person name="Sun Z."/>
            <person name="Harris H.M."/>
            <person name="McCann A."/>
            <person name="Guo C."/>
            <person name="Argimon S."/>
            <person name="Zhang W."/>
            <person name="Yang X."/>
            <person name="Jeffery I.B."/>
            <person name="Cooney J.C."/>
            <person name="Kagawa T.F."/>
            <person name="Liu W."/>
            <person name="Song Y."/>
            <person name="Salvetti E."/>
            <person name="Wrobel A."/>
            <person name="Rasinkangas P."/>
            <person name="Parkhill J."/>
            <person name="Rea M.C."/>
            <person name="O'Sullivan O."/>
            <person name="Ritari J."/>
            <person name="Douillard F.P."/>
            <person name="Paul Ross R."/>
            <person name="Yang R."/>
            <person name="Briner A.E."/>
            <person name="Felis G.E."/>
            <person name="de Vos W.M."/>
            <person name="Barrangou R."/>
            <person name="Klaenhammer T.R."/>
            <person name="Caufield P.W."/>
            <person name="Cui Y."/>
            <person name="Zhang H."/>
            <person name="O'Toole P.W."/>
        </authorList>
    </citation>
    <scope>NUCLEOTIDE SEQUENCE [LARGE SCALE GENOMIC DNA]</scope>
    <source>
        <strain evidence="4 5">DSM 24716</strain>
    </source>
</reference>
<keyword evidence="1 2" id="KW-0238">DNA-binding</keyword>
<dbReference type="Gene3D" id="1.10.357.10">
    <property type="entry name" value="Tetracycline Repressor, domain 2"/>
    <property type="match status" value="1"/>
</dbReference>
<feature type="domain" description="HTH tetR-type" evidence="3">
    <location>
        <begin position="2"/>
        <end position="62"/>
    </location>
</feature>
<dbReference type="GO" id="GO:0003677">
    <property type="term" value="F:DNA binding"/>
    <property type="evidence" value="ECO:0007669"/>
    <property type="project" value="UniProtKB-UniRule"/>
</dbReference>
<organism evidence="4 5">
    <name type="scientific">Companilactobacillus kimchiensis</name>
    <dbReference type="NCBI Taxonomy" id="993692"/>
    <lineage>
        <taxon>Bacteria</taxon>
        <taxon>Bacillati</taxon>
        <taxon>Bacillota</taxon>
        <taxon>Bacilli</taxon>
        <taxon>Lactobacillales</taxon>
        <taxon>Lactobacillaceae</taxon>
        <taxon>Companilactobacillus</taxon>
    </lineage>
</organism>
<keyword evidence="5" id="KW-1185">Reference proteome</keyword>
<dbReference type="SUPFAM" id="SSF46689">
    <property type="entry name" value="Homeodomain-like"/>
    <property type="match status" value="1"/>
</dbReference>
<dbReference type="InterPro" id="IPR009057">
    <property type="entry name" value="Homeodomain-like_sf"/>
</dbReference>
<dbReference type="EMBL" id="JQCF01000027">
    <property type="protein sequence ID" value="KRN97990.1"/>
    <property type="molecule type" value="Genomic_DNA"/>
</dbReference>
<dbReference type="OrthoDB" id="881297at2"/>
<evidence type="ECO:0000256" key="2">
    <source>
        <dbReference type="PROSITE-ProRule" id="PRU00335"/>
    </source>
</evidence>
<protein>
    <recommendedName>
        <fullName evidence="3">HTH tetR-type domain-containing protein</fullName>
    </recommendedName>
</protein>
<evidence type="ECO:0000259" key="3">
    <source>
        <dbReference type="PROSITE" id="PS50977"/>
    </source>
</evidence>
<evidence type="ECO:0000313" key="5">
    <source>
        <dbReference type="Proteomes" id="UP000051006"/>
    </source>
</evidence>
<name>A0A0R2LDL4_9LACO</name>
<dbReference type="AlphaFoldDB" id="A0A0R2LDL4"/>
<comment type="caution">
    <text evidence="4">The sequence shown here is derived from an EMBL/GenBank/DDBJ whole genome shotgun (WGS) entry which is preliminary data.</text>
</comment>
<dbReference type="RefSeq" id="WP_057881505.1">
    <property type="nucleotide sequence ID" value="NZ_JQCF01000027.1"/>
</dbReference>
<dbReference type="Proteomes" id="UP000051006">
    <property type="component" value="Unassembled WGS sequence"/>
</dbReference>
<feature type="DNA-binding region" description="H-T-H motif" evidence="2">
    <location>
        <begin position="25"/>
        <end position="44"/>
    </location>
</feature>
<accession>A0A0R2LDL4</accession>
<dbReference type="PATRIC" id="fig|993692.3.peg.1353"/>
<sequence length="212" mass="24787">MTTKRELLLHPVITKINQSGFSNLKMDDFIKIMPASRSTVYRYFSSRETIIEAVVDEYINYIDQFKVPQSKTTETECVIGFQKLLEQAIVFNGELNPLFLNDLKIEFPAEFNRLQNSIIKHDSEAKHFYINGQKNQFFNQQDIQLWILQDKVMIPKLLDPQFLFVNNLTLKKALTNYATMKAQQVLVPTLLPKFDLTFLNPIVKKISQRYSN</sequence>
<evidence type="ECO:0000313" key="4">
    <source>
        <dbReference type="EMBL" id="KRN97990.1"/>
    </source>
</evidence>
<dbReference type="PROSITE" id="PS50977">
    <property type="entry name" value="HTH_TETR_2"/>
    <property type="match status" value="1"/>
</dbReference>